<dbReference type="PANTHER" id="PTHR34480">
    <property type="entry name" value="OS01G0967800 PROTEIN-RELATED"/>
    <property type="match status" value="1"/>
</dbReference>
<feature type="compositionally biased region" description="Low complexity" evidence="1">
    <location>
        <begin position="47"/>
        <end position="60"/>
    </location>
</feature>
<accession>A0A0A9BBW6</accession>
<proteinExistence type="predicted"/>
<name>A0A0A9BBW6_ARUDO</name>
<organism evidence="2">
    <name type="scientific">Arundo donax</name>
    <name type="common">Giant reed</name>
    <name type="synonym">Donax arundinaceus</name>
    <dbReference type="NCBI Taxonomy" id="35708"/>
    <lineage>
        <taxon>Eukaryota</taxon>
        <taxon>Viridiplantae</taxon>
        <taxon>Streptophyta</taxon>
        <taxon>Embryophyta</taxon>
        <taxon>Tracheophyta</taxon>
        <taxon>Spermatophyta</taxon>
        <taxon>Magnoliopsida</taxon>
        <taxon>Liliopsida</taxon>
        <taxon>Poales</taxon>
        <taxon>Poaceae</taxon>
        <taxon>PACMAD clade</taxon>
        <taxon>Arundinoideae</taxon>
        <taxon>Arundineae</taxon>
        <taxon>Arundo</taxon>
    </lineage>
</organism>
<dbReference type="EMBL" id="GBRH01239185">
    <property type="protein sequence ID" value="JAD58710.1"/>
    <property type="molecule type" value="Transcribed_RNA"/>
</dbReference>
<reference evidence="2" key="1">
    <citation type="submission" date="2014-09" db="EMBL/GenBank/DDBJ databases">
        <authorList>
            <person name="Magalhaes I.L.F."/>
            <person name="Oliveira U."/>
            <person name="Santos F.R."/>
            <person name="Vidigal T.H.D.A."/>
            <person name="Brescovit A.D."/>
            <person name="Santos A.J."/>
        </authorList>
    </citation>
    <scope>NUCLEOTIDE SEQUENCE</scope>
    <source>
        <tissue evidence="2">Shoot tissue taken approximately 20 cm above the soil surface</tissue>
    </source>
</reference>
<protein>
    <submittedName>
        <fullName evidence="2">Uncharacterized protein</fullName>
    </submittedName>
</protein>
<feature type="region of interest" description="Disordered" evidence="1">
    <location>
        <begin position="1"/>
        <end position="63"/>
    </location>
</feature>
<sequence>MMPPVRSVPPLDGAGVDVGSGRGCSTAAWTGEKRRKTVVCPSPPLGPGSSSSEDSSSSDDATGATLMDIRPQVKEGQGGQEGDESVFSVEDDIGFEDLSRYCHVLRSREIYVNPSRQMTPDDGDRLYERLRDLRLRDFKILIGLNPDDPTDIIPIREVFKWEDPSKPVGGDSIFDWTIDNQYFYLTDLDVYQRIVPTRTDTDEYLDWESYCTTFSKYETDVDYVKYCDEISKKIKWLEEYLDLDCSKHFNDRGDRQAKKIAAGFSHLPFSLATRGYEEYIWGMRCGFVYVKDYIHLYHEMWKCILKQKMSLVDALKQILSENTFHYSCKSTIEARMRGYGYLDHEFKMCMDQIPADVVEDDQVLKYITYYVVSTNKSQQKTYVDYVKKKLEVAQRIGLIKNASVGPTTLQAW</sequence>
<reference evidence="2" key="2">
    <citation type="journal article" date="2015" name="Data Brief">
        <title>Shoot transcriptome of the giant reed, Arundo donax.</title>
        <authorList>
            <person name="Barrero R.A."/>
            <person name="Guerrero F.D."/>
            <person name="Moolhuijzen P."/>
            <person name="Goolsby J.A."/>
            <person name="Tidwell J."/>
            <person name="Bellgard S.E."/>
            <person name="Bellgard M.I."/>
        </authorList>
    </citation>
    <scope>NUCLEOTIDE SEQUENCE</scope>
    <source>
        <tissue evidence="2">Shoot tissue taken approximately 20 cm above the soil surface</tissue>
    </source>
</reference>
<dbReference type="AlphaFoldDB" id="A0A0A9BBW6"/>
<evidence type="ECO:0000256" key="1">
    <source>
        <dbReference type="SAM" id="MobiDB-lite"/>
    </source>
</evidence>
<dbReference type="PANTHER" id="PTHR34480:SF14">
    <property type="entry name" value="OS01G0967800 PROTEIN"/>
    <property type="match status" value="1"/>
</dbReference>
<evidence type="ECO:0000313" key="2">
    <source>
        <dbReference type="EMBL" id="JAD58710.1"/>
    </source>
</evidence>